<sequence>MISLADPPRPRYPIFPHPFLELSGQWGRVAGKLKEKEGIWLHFKTLAPASDDVVFAFGENSVWEAFKNGEASEYFANEIMLSRPGIPLDSRPIYYPLDAENADLLRRYLRRST</sequence>
<keyword evidence="1" id="KW-1185">Reference proteome</keyword>
<dbReference type="Proteomes" id="UP000095287">
    <property type="component" value="Unplaced"/>
</dbReference>
<organism evidence="1 2">
    <name type="scientific">Steinernema glaseri</name>
    <dbReference type="NCBI Taxonomy" id="37863"/>
    <lineage>
        <taxon>Eukaryota</taxon>
        <taxon>Metazoa</taxon>
        <taxon>Ecdysozoa</taxon>
        <taxon>Nematoda</taxon>
        <taxon>Chromadorea</taxon>
        <taxon>Rhabditida</taxon>
        <taxon>Tylenchina</taxon>
        <taxon>Panagrolaimomorpha</taxon>
        <taxon>Strongyloidoidea</taxon>
        <taxon>Steinernematidae</taxon>
        <taxon>Steinernema</taxon>
    </lineage>
</organism>
<proteinExistence type="predicted"/>
<dbReference type="AlphaFoldDB" id="A0A1I7ZRC2"/>
<evidence type="ECO:0000313" key="2">
    <source>
        <dbReference type="WBParaSite" id="L893_g29153.t1"/>
    </source>
</evidence>
<evidence type="ECO:0000313" key="1">
    <source>
        <dbReference type="Proteomes" id="UP000095287"/>
    </source>
</evidence>
<name>A0A1I7ZRC2_9BILA</name>
<dbReference type="WBParaSite" id="L893_g29153.t1">
    <property type="protein sequence ID" value="L893_g29153.t1"/>
    <property type="gene ID" value="L893_g29153"/>
</dbReference>
<reference evidence="2" key="1">
    <citation type="submission" date="2016-11" db="UniProtKB">
        <authorList>
            <consortium name="WormBaseParasite"/>
        </authorList>
    </citation>
    <scope>IDENTIFICATION</scope>
</reference>
<accession>A0A1I7ZRC2</accession>
<protein>
    <submittedName>
        <fullName evidence="2">MmcQ/YjbR family DNA-binding protein</fullName>
    </submittedName>
</protein>